<sequence>MKAHNTAYFYKMSSNPWHGFILRKQKYNGVRNSVLYRPLWAGYQVFY</sequence>
<reference evidence="1 2" key="1">
    <citation type="submission" date="2018-02" db="EMBL/GenBank/DDBJ databases">
        <title>Acetobacter orientalis genome.</title>
        <authorList>
            <person name="Nakashima N."/>
            <person name="Tamura T."/>
        </authorList>
    </citation>
    <scope>NUCLEOTIDE SEQUENCE [LARGE SCALE GENOMIC DNA]</scope>
    <source>
        <strain evidence="1 2">FAN1</strain>
    </source>
</reference>
<organism evidence="1 2">
    <name type="scientific">Acetobacter orientalis</name>
    <dbReference type="NCBI Taxonomy" id="146474"/>
    <lineage>
        <taxon>Bacteria</taxon>
        <taxon>Pseudomonadati</taxon>
        <taxon>Pseudomonadota</taxon>
        <taxon>Alphaproteobacteria</taxon>
        <taxon>Acetobacterales</taxon>
        <taxon>Acetobacteraceae</taxon>
        <taxon>Acetobacter</taxon>
    </lineage>
</organism>
<keyword evidence="1" id="KW-0560">Oxidoreductase</keyword>
<accession>A0A2Z5ZF12</accession>
<dbReference type="KEGG" id="aot:AcetOri_orf00692"/>
<dbReference type="Proteomes" id="UP000270034">
    <property type="component" value="Chromosome"/>
</dbReference>
<evidence type="ECO:0000313" key="1">
    <source>
        <dbReference type="EMBL" id="BBC78827.1"/>
    </source>
</evidence>
<keyword evidence="1" id="KW-0575">Peroxidase</keyword>
<proteinExistence type="predicted"/>
<evidence type="ECO:0000313" key="2">
    <source>
        <dbReference type="Proteomes" id="UP000270034"/>
    </source>
</evidence>
<protein>
    <submittedName>
        <fullName evidence="1">Cytochrome c peroxidase/methylamine utilization protein MauG</fullName>
    </submittedName>
</protein>
<name>A0A2Z5ZF12_9PROT</name>
<dbReference type="EMBL" id="AP018515">
    <property type="protein sequence ID" value="BBC78827.1"/>
    <property type="molecule type" value="Genomic_DNA"/>
</dbReference>
<dbReference type="AlphaFoldDB" id="A0A2Z5ZF12"/>
<dbReference type="GO" id="GO:0004601">
    <property type="term" value="F:peroxidase activity"/>
    <property type="evidence" value="ECO:0007669"/>
    <property type="project" value="UniProtKB-KW"/>
</dbReference>
<gene>
    <name evidence="1" type="ORF">AcetOrient_orf00692</name>
</gene>